<feature type="domain" description="N-acetyltransferase" evidence="1">
    <location>
        <begin position="1"/>
        <end position="155"/>
    </location>
</feature>
<comment type="caution">
    <text evidence="2">The sequence shown here is derived from an EMBL/GenBank/DDBJ whole genome shotgun (WGS) entry which is preliminary data.</text>
</comment>
<dbReference type="Pfam" id="PF13508">
    <property type="entry name" value="Acetyltransf_7"/>
    <property type="match status" value="1"/>
</dbReference>
<dbReference type="PANTHER" id="PTHR43617">
    <property type="entry name" value="L-AMINO ACID N-ACETYLTRANSFERASE"/>
    <property type="match status" value="1"/>
</dbReference>
<sequence length="178" mass="19897">MNYGLFKPKETDELIQLFTKTFGDSEGVEEGKVIGTLVNTLVETTPEQDIAIFVARDEQKIVASILFTRLAFEEEHASFLMAPVAVSTEYQGQGIGQALIRHGLEEMRSQGVKLAFTYGDPNFYTRVGFNPTSEEQFKAPLTLSFPHGWMVQTLSSDMIQALESRPTCVEGFNHPALW</sequence>
<dbReference type="CDD" id="cd04301">
    <property type="entry name" value="NAT_SF"/>
    <property type="match status" value="1"/>
</dbReference>
<accession>A0A177Y2A2</accession>
<dbReference type="AlphaFoldDB" id="A0A177Y2A2"/>
<dbReference type="Proteomes" id="UP000078406">
    <property type="component" value="Unassembled WGS sequence"/>
</dbReference>
<organism evidence="2 3">
    <name type="scientific">Vibrio bivalvicida</name>
    <dbReference type="NCBI Taxonomy" id="1276888"/>
    <lineage>
        <taxon>Bacteria</taxon>
        <taxon>Pseudomonadati</taxon>
        <taxon>Pseudomonadota</taxon>
        <taxon>Gammaproteobacteria</taxon>
        <taxon>Vibrionales</taxon>
        <taxon>Vibrionaceae</taxon>
        <taxon>Vibrio</taxon>
        <taxon>Vibrio oreintalis group</taxon>
    </lineage>
</organism>
<dbReference type="PANTHER" id="PTHR43617:SF2">
    <property type="entry name" value="UPF0039 PROTEIN SLL0451"/>
    <property type="match status" value="1"/>
</dbReference>
<name>A0A177Y2A2_9VIBR</name>
<evidence type="ECO:0000313" key="2">
    <source>
        <dbReference type="EMBL" id="OAJ94988.1"/>
    </source>
</evidence>
<reference evidence="2 3" key="1">
    <citation type="journal article" date="2016" name="Syst. Appl. Microbiol.">
        <title>Vibrio bivalvicida sp. nov., a novel larval pathogen for bivalve molluscs reared in a hatchery.</title>
        <authorList>
            <person name="Dubert J."/>
            <person name="Romalde J.L."/>
            <person name="Prado S."/>
            <person name="Barja J.L."/>
        </authorList>
    </citation>
    <scope>NUCLEOTIDE SEQUENCE [LARGE SCALE GENOMIC DNA]</scope>
    <source>
        <strain evidence="2 3">605</strain>
    </source>
</reference>
<protein>
    <submittedName>
        <fullName evidence="2">Acetyltransferase</fullName>
    </submittedName>
</protein>
<proteinExistence type="predicted"/>
<gene>
    <name evidence="2" type="ORF">APB76_06805</name>
</gene>
<dbReference type="Gene3D" id="3.40.630.30">
    <property type="match status" value="1"/>
</dbReference>
<evidence type="ECO:0000259" key="1">
    <source>
        <dbReference type="PROSITE" id="PS51186"/>
    </source>
</evidence>
<keyword evidence="2" id="KW-0808">Transferase</keyword>
<dbReference type="InterPro" id="IPR050276">
    <property type="entry name" value="MshD_Acetyltransferase"/>
</dbReference>
<dbReference type="InterPro" id="IPR016181">
    <property type="entry name" value="Acyl_CoA_acyltransferase"/>
</dbReference>
<dbReference type="PROSITE" id="PS51186">
    <property type="entry name" value="GNAT"/>
    <property type="match status" value="1"/>
</dbReference>
<dbReference type="RefSeq" id="WP_054961011.1">
    <property type="nucleotide sequence ID" value="NZ_LLEI02000021.1"/>
</dbReference>
<dbReference type="GO" id="GO:0016747">
    <property type="term" value="F:acyltransferase activity, transferring groups other than amino-acyl groups"/>
    <property type="evidence" value="ECO:0007669"/>
    <property type="project" value="InterPro"/>
</dbReference>
<dbReference type="InterPro" id="IPR000182">
    <property type="entry name" value="GNAT_dom"/>
</dbReference>
<dbReference type="EMBL" id="LLEI02000021">
    <property type="protein sequence ID" value="OAJ94988.1"/>
    <property type="molecule type" value="Genomic_DNA"/>
</dbReference>
<dbReference type="SUPFAM" id="SSF55729">
    <property type="entry name" value="Acyl-CoA N-acyltransferases (Nat)"/>
    <property type="match status" value="1"/>
</dbReference>
<evidence type="ECO:0000313" key="3">
    <source>
        <dbReference type="Proteomes" id="UP000078406"/>
    </source>
</evidence>